<feature type="region of interest" description="Disordered" evidence="4">
    <location>
        <begin position="512"/>
        <end position="558"/>
    </location>
</feature>
<evidence type="ECO:0000256" key="5">
    <source>
        <dbReference type="SAM" id="Phobius"/>
    </source>
</evidence>
<evidence type="ECO:0000256" key="2">
    <source>
        <dbReference type="ARBA" id="ARBA00022737"/>
    </source>
</evidence>
<evidence type="ECO:0000313" key="7">
    <source>
        <dbReference type="EMBL" id="CAK7234886.1"/>
    </source>
</evidence>
<keyword evidence="5" id="KW-0812">Transmembrane</keyword>
<evidence type="ECO:0000256" key="4">
    <source>
        <dbReference type="SAM" id="MobiDB-lite"/>
    </source>
</evidence>
<keyword evidence="2" id="KW-0677">Repeat</keyword>
<evidence type="ECO:0000259" key="6">
    <source>
        <dbReference type="Pfam" id="PF24981"/>
    </source>
</evidence>
<dbReference type="PANTHER" id="PTHR47435:SF4">
    <property type="entry name" value="KELCH REPEAT PROTEIN (AFU_ORTHOLOGUE AFUA_5G12780)"/>
    <property type="match status" value="1"/>
</dbReference>
<accession>A0ABP0CUB6</accession>
<evidence type="ECO:0000256" key="3">
    <source>
        <dbReference type="ARBA" id="ARBA00023004"/>
    </source>
</evidence>
<feature type="region of interest" description="Disordered" evidence="4">
    <location>
        <begin position="459"/>
        <end position="482"/>
    </location>
</feature>
<dbReference type="Proteomes" id="UP001642482">
    <property type="component" value="Unassembled WGS sequence"/>
</dbReference>
<feature type="compositionally biased region" description="Basic residues" evidence="4">
    <location>
        <begin position="464"/>
        <end position="473"/>
    </location>
</feature>
<keyword evidence="3" id="KW-0408">Iron</keyword>
<dbReference type="Pfam" id="PF24981">
    <property type="entry name" value="Beta-prop_ATRN-LZTR1"/>
    <property type="match status" value="1"/>
</dbReference>
<feature type="region of interest" description="Disordered" evidence="4">
    <location>
        <begin position="586"/>
        <end position="698"/>
    </location>
</feature>
<feature type="compositionally biased region" description="Gly residues" evidence="4">
    <location>
        <begin position="594"/>
        <end position="604"/>
    </location>
</feature>
<proteinExistence type="predicted"/>
<comment type="caution">
    <text evidence="7">The sequence shown here is derived from an EMBL/GenBank/DDBJ whole genome shotgun (WGS) entry which is preliminary data.</text>
</comment>
<feature type="domain" description="Attractin/MKLN-like beta-propeller" evidence="6">
    <location>
        <begin position="57"/>
        <end position="306"/>
    </location>
</feature>
<name>A0ABP0CUB6_9PEZI</name>
<dbReference type="EMBL" id="CAWUHD010000140">
    <property type="protein sequence ID" value="CAK7234886.1"/>
    <property type="molecule type" value="Genomic_DNA"/>
</dbReference>
<dbReference type="SUPFAM" id="SSF117281">
    <property type="entry name" value="Kelch motif"/>
    <property type="match status" value="1"/>
</dbReference>
<gene>
    <name evidence="7" type="ORF">SEUCBS140593_009098</name>
</gene>
<organism evidence="7 8">
    <name type="scientific">Sporothrix eucalyptigena</name>
    <dbReference type="NCBI Taxonomy" id="1812306"/>
    <lineage>
        <taxon>Eukaryota</taxon>
        <taxon>Fungi</taxon>
        <taxon>Dikarya</taxon>
        <taxon>Ascomycota</taxon>
        <taxon>Pezizomycotina</taxon>
        <taxon>Sordariomycetes</taxon>
        <taxon>Sordariomycetidae</taxon>
        <taxon>Ophiostomatales</taxon>
        <taxon>Ophiostomataceae</taxon>
        <taxon>Sporothrix</taxon>
    </lineage>
</organism>
<keyword evidence="5" id="KW-0472">Membrane</keyword>
<sequence length="698" mass="74096">MSTYPGNYSNTWLLYQDLDHDAPDVGMPQIYANLSKNSTIPDVNGGYLWGDEVNKYFYLFGGEYFQQTPVQGFLLYAYDIINNFWLQLDVPQTANIAPVSYGAGTAVSSRGEGYYYGGWLSNNSVFGWGADNPPVATDGLVKYNFDKNSWTNITGPDTVRRAEGIMVFIPAGDGGMLVYLGGITDLYGNGTVTGQGLDTIFLYDVLSSKWYTQTASGTIPGDRRRFCAGVTWAEDQSSYNIYLYGGASMPPNTSGYDDLYVLTMPTFTWIKLYPTDGNVTGQYPHHSLTCNVVSGAQMLIIGGTFPLSSDCDVPQQWGTHNADLTEAFDPNKALWQLYAPNETTYVVPDVIVSAIGGGPTGGATKTAPANGWGSPDLPVLMTKTASIAARTPTRSIPAATGSGNGNSKGTTHLATGAIVGIAIGGLVAVLLLGFGCWTCLRRYRERRGVDGQLGVVPPGGGGRRFGRRGRRRPFNGSQSGYADPAYYGGNPVSGSIVGPDGRVIMMMQPPPHNRYTDAPTPPGGWSPQHGSPYSLYAPPSPYGPGYDPNGQPNNPQYVFARPPVELAASNGSGYMHLTPVGSVLDSGSNTATGTGSGTGTGTGSSGTYDVANQAAGGKSPSEHGSGRRVWTAQVSEVQIPPPRRSSNLSGGVPDRRRATGSDGGSPLARAQELSADAQYAQERPGQEQGPVHNTYYHP</sequence>
<dbReference type="InterPro" id="IPR056737">
    <property type="entry name" value="Beta-prop_ATRN-MKLN-like"/>
</dbReference>
<dbReference type="PANTHER" id="PTHR47435">
    <property type="entry name" value="KELCH REPEAT PROTEIN (AFU_ORTHOLOGUE AFUA_5G12780)"/>
    <property type="match status" value="1"/>
</dbReference>
<protein>
    <recommendedName>
        <fullName evidence="6">Attractin/MKLN-like beta-propeller domain-containing protein</fullName>
    </recommendedName>
</protein>
<evidence type="ECO:0000313" key="8">
    <source>
        <dbReference type="Proteomes" id="UP001642482"/>
    </source>
</evidence>
<dbReference type="Gene3D" id="2.120.10.80">
    <property type="entry name" value="Kelch-type beta propeller"/>
    <property type="match status" value="1"/>
</dbReference>
<feature type="transmembrane region" description="Helical" evidence="5">
    <location>
        <begin position="413"/>
        <end position="437"/>
    </location>
</feature>
<feature type="compositionally biased region" description="Low complexity" evidence="4">
    <location>
        <begin position="530"/>
        <end position="550"/>
    </location>
</feature>
<reference evidence="7 8" key="1">
    <citation type="submission" date="2024-01" db="EMBL/GenBank/DDBJ databases">
        <authorList>
            <person name="Allen C."/>
            <person name="Tagirdzhanova G."/>
        </authorList>
    </citation>
    <scope>NUCLEOTIDE SEQUENCE [LARGE SCALE GENOMIC DNA]</scope>
</reference>
<dbReference type="InterPro" id="IPR015915">
    <property type="entry name" value="Kelch-typ_b-propeller"/>
</dbReference>
<keyword evidence="5" id="KW-1133">Transmembrane helix</keyword>
<keyword evidence="8" id="KW-1185">Reference proteome</keyword>
<evidence type="ECO:0000256" key="1">
    <source>
        <dbReference type="ARBA" id="ARBA00022441"/>
    </source>
</evidence>
<keyword evidence="1" id="KW-0880">Kelch repeat</keyword>